<proteinExistence type="predicted"/>
<sequence>MSYQCPPQKSCSSILLHHMAPDFPALPLMLHSLPNMCFVATLSQLMHLQSLQVSLEMSYETEARTREQSKCPAWVQLQQPRLTVSRFRDACRGSAQEESAPTAVAALID</sequence>
<evidence type="ECO:0000313" key="1">
    <source>
        <dbReference type="EMBL" id="MEQ2215767.1"/>
    </source>
</evidence>
<dbReference type="Proteomes" id="UP001434883">
    <property type="component" value="Unassembled WGS sequence"/>
</dbReference>
<keyword evidence="2" id="KW-1185">Reference proteome</keyword>
<dbReference type="EMBL" id="JAHRIN010068842">
    <property type="protein sequence ID" value="MEQ2215767.1"/>
    <property type="molecule type" value="Genomic_DNA"/>
</dbReference>
<name>A0ABV0S8C2_9TELE</name>
<organism evidence="1 2">
    <name type="scientific">Xenoophorus captivus</name>
    <dbReference type="NCBI Taxonomy" id="1517983"/>
    <lineage>
        <taxon>Eukaryota</taxon>
        <taxon>Metazoa</taxon>
        <taxon>Chordata</taxon>
        <taxon>Craniata</taxon>
        <taxon>Vertebrata</taxon>
        <taxon>Euteleostomi</taxon>
        <taxon>Actinopterygii</taxon>
        <taxon>Neopterygii</taxon>
        <taxon>Teleostei</taxon>
        <taxon>Neoteleostei</taxon>
        <taxon>Acanthomorphata</taxon>
        <taxon>Ovalentaria</taxon>
        <taxon>Atherinomorphae</taxon>
        <taxon>Cyprinodontiformes</taxon>
        <taxon>Goodeidae</taxon>
        <taxon>Xenoophorus</taxon>
    </lineage>
</organism>
<accession>A0ABV0S8C2</accession>
<comment type="caution">
    <text evidence="1">The sequence shown here is derived from an EMBL/GenBank/DDBJ whole genome shotgun (WGS) entry which is preliminary data.</text>
</comment>
<evidence type="ECO:0000313" key="2">
    <source>
        <dbReference type="Proteomes" id="UP001434883"/>
    </source>
</evidence>
<gene>
    <name evidence="1" type="ORF">XENOCAPTIV_005726</name>
</gene>
<reference evidence="1 2" key="1">
    <citation type="submission" date="2021-06" db="EMBL/GenBank/DDBJ databases">
        <authorList>
            <person name="Palmer J.M."/>
        </authorList>
    </citation>
    <scope>NUCLEOTIDE SEQUENCE [LARGE SCALE GENOMIC DNA]</scope>
    <source>
        <strain evidence="1 2">XC_2019</strain>
        <tissue evidence="1">Muscle</tissue>
    </source>
</reference>
<protein>
    <submittedName>
        <fullName evidence="1">Uncharacterized protein</fullName>
    </submittedName>
</protein>